<dbReference type="EMBL" id="AEXN01000023">
    <property type="protein sequence ID" value="EGC83918.1"/>
    <property type="molecule type" value="Genomic_DNA"/>
</dbReference>
<reference evidence="1 2" key="1">
    <citation type="submission" date="2011-01" db="EMBL/GenBank/DDBJ databases">
        <authorList>
            <person name="Durkin A.S."/>
            <person name="Madupu R."/>
            <person name="Torralba M."/>
            <person name="Gillis M."/>
            <person name="Methe B."/>
            <person name="Sutton G."/>
            <person name="Nelson K.E."/>
        </authorList>
    </citation>
    <scope>NUCLEOTIDE SEQUENCE [LARGE SCALE GENOMIC DNA]</scope>
    <source>
        <strain evidence="1 2">ACS-025-V-Sch4</strain>
    </source>
</reference>
<comment type="caution">
    <text evidence="1">The sequence shown here is derived from an EMBL/GenBank/DDBJ whole genome shotgun (WGS) entry which is preliminary data.</text>
</comment>
<sequence>MSKTEKINLVNDYLSTYITGEDENALSAFTLKKYMMIKNL</sequence>
<organism evidence="1 2">
    <name type="scientific">Anaerococcus hydrogenalis ACS-025-V-Sch4</name>
    <dbReference type="NCBI Taxonomy" id="879306"/>
    <lineage>
        <taxon>Bacteria</taxon>
        <taxon>Bacillati</taxon>
        <taxon>Bacillota</taxon>
        <taxon>Tissierellia</taxon>
        <taxon>Tissierellales</taxon>
        <taxon>Peptoniphilaceae</taxon>
        <taxon>Anaerococcus</taxon>
    </lineage>
</organism>
<dbReference type="Proteomes" id="UP000005277">
    <property type="component" value="Unassembled WGS sequence"/>
</dbReference>
<name>F0H0R3_9FIRM</name>
<dbReference type="RefSeq" id="WP_004817374.1">
    <property type="nucleotide sequence ID" value="NZ_AEXN01000023.1"/>
</dbReference>
<evidence type="ECO:0000313" key="2">
    <source>
        <dbReference type="Proteomes" id="UP000005277"/>
    </source>
</evidence>
<protein>
    <submittedName>
        <fullName evidence="1">Uncharacterized protein</fullName>
    </submittedName>
</protein>
<gene>
    <name evidence="1" type="ORF">HMPREF9246_1729</name>
</gene>
<accession>F0H0R3</accession>
<dbReference type="AlphaFoldDB" id="F0H0R3"/>
<proteinExistence type="predicted"/>
<evidence type="ECO:0000313" key="1">
    <source>
        <dbReference type="EMBL" id="EGC83918.1"/>
    </source>
</evidence>
<keyword evidence="2" id="KW-1185">Reference proteome</keyword>